<comment type="caution">
    <text evidence="2">The sequence shown here is derived from an EMBL/GenBank/DDBJ whole genome shotgun (WGS) entry which is preliminary data.</text>
</comment>
<feature type="region of interest" description="Disordered" evidence="1">
    <location>
        <begin position="65"/>
        <end position="106"/>
    </location>
</feature>
<protein>
    <submittedName>
        <fullName evidence="2">Uncharacterized protein</fullName>
    </submittedName>
</protein>
<accession>A0AAV6TK58</accession>
<evidence type="ECO:0000256" key="1">
    <source>
        <dbReference type="SAM" id="MobiDB-lite"/>
    </source>
</evidence>
<gene>
    <name evidence="2" type="ORF">JTE90_015344</name>
</gene>
<feature type="compositionally biased region" description="Polar residues" evidence="1">
    <location>
        <begin position="97"/>
        <end position="106"/>
    </location>
</feature>
<dbReference type="EMBL" id="JAFNEN010003052">
    <property type="protein sequence ID" value="KAG8172147.1"/>
    <property type="molecule type" value="Genomic_DNA"/>
</dbReference>
<evidence type="ECO:0000313" key="2">
    <source>
        <dbReference type="EMBL" id="KAG8172147.1"/>
    </source>
</evidence>
<evidence type="ECO:0000313" key="3">
    <source>
        <dbReference type="Proteomes" id="UP000827092"/>
    </source>
</evidence>
<dbReference type="AlphaFoldDB" id="A0AAV6TK58"/>
<sequence length="106" mass="11754">MSRDHHTCLDISTRKSDSPLHKSLVFEDFRPTKRVPLCKWLSTNYNRGLRASKARVFPLPPVASGSLPPVQSARSPFVIGQPWPHPPRHFSPPQGKMDSSGQSAVG</sequence>
<organism evidence="2 3">
    <name type="scientific">Oedothorax gibbosus</name>
    <dbReference type="NCBI Taxonomy" id="931172"/>
    <lineage>
        <taxon>Eukaryota</taxon>
        <taxon>Metazoa</taxon>
        <taxon>Ecdysozoa</taxon>
        <taxon>Arthropoda</taxon>
        <taxon>Chelicerata</taxon>
        <taxon>Arachnida</taxon>
        <taxon>Araneae</taxon>
        <taxon>Araneomorphae</taxon>
        <taxon>Entelegynae</taxon>
        <taxon>Araneoidea</taxon>
        <taxon>Linyphiidae</taxon>
        <taxon>Erigoninae</taxon>
        <taxon>Oedothorax</taxon>
    </lineage>
</organism>
<proteinExistence type="predicted"/>
<keyword evidence="3" id="KW-1185">Reference proteome</keyword>
<dbReference type="Proteomes" id="UP000827092">
    <property type="component" value="Unassembled WGS sequence"/>
</dbReference>
<name>A0AAV6TK58_9ARAC</name>
<reference evidence="2 3" key="1">
    <citation type="journal article" date="2022" name="Nat. Ecol. Evol.">
        <title>A masculinizing supergene underlies an exaggerated male reproductive morph in a spider.</title>
        <authorList>
            <person name="Hendrickx F."/>
            <person name="De Corte Z."/>
            <person name="Sonet G."/>
            <person name="Van Belleghem S.M."/>
            <person name="Kostlbacher S."/>
            <person name="Vangestel C."/>
        </authorList>
    </citation>
    <scope>NUCLEOTIDE SEQUENCE [LARGE SCALE GENOMIC DNA]</scope>
    <source>
        <strain evidence="2">W744_W776</strain>
    </source>
</reference>